<name>A0AAN9AR71_9CAEN</name>
<reference evidence="3 4" key="1">
    <citation type="submission" date="2024-02" db="EMBL/GenBank/DDBJ databases">
        <title>Chromosome-scale genome assembly of the rough periwinkle Littorina saxatilis.</title>
        <authorList>
            <person name="De Jode A."/>
            <person name="Faria R."/>
            <person name="Formenti G."/>
            <person name="Sims Y."/>
            <person name="Smith T.P."/>
            <person name="Tracey A."/>
            <person name="Wood J.M.D."/>
            <person name="Zagrodzka Z.B."/>
            <person name="Johannesson K."/>
            <person name="Butlin R.K."/>
            <person name="Leder E.H."/>
        </authorList>
    </citation>
    <scope>NUCLEOTIDE SEQUENCE [LARGE SCALE GENOMIC DNA]</scope>
    <source>
        <strain evidence="3">Snail1</strain>
        <tissue evidence="3">Muscle</tissue>
    </source>
</reference>
<dbReference type="InterPro" id="IPR001007">
    <property type="entry name" value="VWF_dom"/>
</dbReference>
<dbReference type="PANTHER" id="PTHR46252">
    <property type="entry name" value="BRORIN FAMILY MEMBER"/>
    <property type="match status" value="1"/>
</dbReference>
<dbReference type="PROSITE" id="PS50184">
    <property type="entry name" value="VWFC_2"/>
    <property type="match status" value="1"/>
</dbReference>
<gene>
    <name evidence="3" type="ORF">V1264_008939</name>
</gene>
<dbReference type="Proteomes" id="UP001374579">
    <property type="component" value="Unassembled WGS sequence"/>
</dbReference>
<comment type="caution">
    <text evidence="3">The sequence shown here is derived from an EMBL/GenBank/DDBJ whole genome shotgun (WGS) entry which is preliminary data.</text>
</comment>
<feature type="domain" description="VWFC" evidence="2">
    <location>
        <begin position="151"/>
        <end position="213"/>
    </location>
</feature>
<dbReference type="InterPro" id="IPR042979">
    <property type="entry name" value="VWC2/VWC2L"/>
</dbReference>
<dbReference type="PROSITE" id="PS01208">
    <property type="entry name" value="VWFC_1"/>
    <property type="match status" value="1"/>
</dbReference>
<sequence length="213" mass="22688">MTSFRCTVALVVVMAAIVLQASAMPPMTTERVCVKPDSSPIEGDIGPGQVRSSSDGCTDCWCDENTLIVYCVSGSCPPRSCHDSVRKPGVCCDECPNGYNCKTPGGTLVSDGQYVIENNENCTCSSEYTGMPTGSEGPQTMCIPLPTPPPPGCSHFNGTVVVGTKPGDFIHPDPCTICLCNTLYKLWCCIEVCPRPECRDAFIPQGQCCPQCP</sequence>
<dbReference type="Pfam" id="PF23334">
    <property type="entry name" value="VWC2L_2nd"/>
    <property type="match status" value="2"/>
</dbReference>
<dbReference type="GO" id="GO:0045202">
    <property type="term" value="C:synapse"/>
    <property type="evidence" value="ECO:0007669"/>
    <property type="project" value="UniProtKB-SubCell"/>
</dbReference>
<dbReference type="EMBL" id="JBAMIC010000022">
    <property type="protein sequence ID" value="KAK7091224.1"/>
    <property type="molecule type" value="Genomic_DNA"/>
</dbReference>
<dbReference type="GO" id="GO:0032281">
    <property type="term" value="C:AMPA glutamate receptor complex"/>
    <property type="evidence" value="ECO:0007669"/>
    <property type="project" value="TreeGrafter"/>
</dbReference>
<evidence type="ECO:0000313" key="3">
    <source>
        <dbReference type="EMBL" id="KAK7091224.1"/>
    </source>
</evidence>
<protein>
    <recommendedName>
        <fullName evidence="2">VWFC domain-containing protein</fullName>
    </recommendedName>
</protein>
<feature type="signal peptide" evidence="1">
    <location>
        <begin position="1"/>
        <end position="23"/>
    </location>
</feature>
<evidence type="ECO:0000313" key="4">
    <source>
        <dbReference type="Proteomes" id="UP001374579"/>
    </source>
</evidence>
<dbReference type="AlphaFoldDB" id="A0AAN9AR71"/>
<evidence type="ECO:0000256" key="1">
    <source>
        <dbReference type="SAM" id="SignalP"/>
    </source>
</evidence>
<dbReference type="GO" id="GO:0030514">
    <property type="term" value="P:negative regulation of BMP signaling pathway"/>
    <property type="evidence" value="ECO:0007669"/>
    <property type="project" value="TreeGrafter"/>
</dbReference>
<organism evidence="3 4">
    <name type="scientific">Littorina saxatilis</name>
    <dbReference type="NCBI Taxonomy" id="31220"/>
    <lineage>
        <taxon>Eukaryota</taxon>
        <taxon>Metazoa</taxon>
        <taxon>Spiralia</taxon>
        <taxon>Lophotrochozoa</taxon>
        <taxon>Mollusca</taxon>
        <taxon>Gastropoda</taxon>
        <taxon>Caenogastropoda</taxon>
        <taxon>Littorinimorpha</taxon>
        <taxon>Littorinoidea</taxon>
        <taxon>Littorinidae</taxon>
        <taxon>Littorina</taxon>
    </lineage>
</organism>
<keyword evidence="1" id="KW-0732">Signal</keyword>
<keyword evidence="4" id="KW-1185">Reference proteome</keyword>
<accession>A0AAN9AR71</accession>
<proteinExistence type="predicted"/>
<dbReference type="GO" id="GO:0005615">
    <property type="term" value="C:extracellular space"/>
    <property type="evidence" value="ECO:0007669"/>
    <property type="project" value="TreeGrafter"/>
</dbReference>
<feature type="chain" id="PRO_5042894887" description="VWFC domain-containing protein" evidence="1">
    <location>
        <begin position="24"/>
        <end position="213"/>
    </location>
</feature>
<dbReference type="PANTHER" id="PTHR46252:SF3">
    <property type="entry name" value="KIELIN_CHORDIN-LIKE PROTEIN"/>
    <property type="match status" value="1"/>
</dbReference>
<evidence type="ECO:0000259" key="2">
    <source>
        <dbReference type="PROSITE" id="PS50184"/>
    </source>
</evidence>